<feature type="transmembrane region" description="Helical" evidence="7">
    <location>
        <begin position="1546"/>
        <end position="1564"/>
    </location>
</feature>
<feature type="transmembrane region" description="Helical" evidence="7">
    <location>
        <begin position="1178"/>
        <end position="1199"/>
    </location>
</feature>
<feature type="transmembrane region" description="Helical" evidence="7">
    <location>
        <begin position="1205"/>
        <end position="1229"/>
    </location>
</feature>
<feature type="transmembrane region" description="Helical" evidence="7">
    <location>
        <begin position="1250"/>
        <end position="1270"/>
    </location>
</feature>
<feature type="transmembrane region" description="Helical" evidence="7">
    <location>
        <begin position="695"/>
        <end position="716"/>
    </location>
</feature>
<name>A0A315UND3_GAMAF</name>
<evidence type="ECO:0000313" key="9">
    <source>
        <dbReference type="Proteomes" id="UP000250572"/>
    </source>
</evidence>
<evidence type="ECO:0000256" key="2">
    <source>
        <dbReference type="ARBA" id="ARBA00023040"/>
    </source>
</evidence>
<evidence type="ECO:0008006" key="10">
    <source>
        <dbReference type="Google" id="ProtNLM"/>
    </source>
</evidence>
<keyword evidence="2" id="KW-0297">G-protein coupled receptor</keyword>
<evidence type="ECO:0000313" key="8">
    <source>
        <dbReference type="EMBL" id="PWA13912.1"/>
    </source>
</evidence>
<dbReference type="GO" id="GO:0007200">
    <property type="term" value="P:phospholipase C-activating G protein-coupled receptor signaling pathway"/>
    <property type="evidence" value="ECO:0007669"/>
    <property type="project" value="TreeGrafter"/>
</dbReference>
<feature type="transmembrane region" description="Helical" evidence="7">
    <location>
        <begin position="441"/>
        <end position="465"/>
    </location>
</feature>
<protein>
    <recommendedName>
        <fullName evidence="10">G-protein coupled receptors family 1 profile domain-containing protein</fullName>
    </recommendedName>
</protein>
<reference evidence="8 9" key="1">
    <citation type="journal article" date="2018" name="G3 (Bethesda)">
        <title>A High-Quality Reference Genome for the Invasive Mosquitofish Gambusia affinis Using a Chicago Library.</title>
        <authorList>
            <person name="Hoffberg S.L."/>
            <person name="Troendle N.J."/>
            <person name="Glenn T.C."/>
            <person name="Mahmud O."/>
            <person name="Louha S."/>
            <person name="Chalopin D."/>
            <person name="Bennetzen J.L."/>
            <person name="Mauricio R."/>
        </authorList>
    </citation>
    <scope>NUCLEOTIDE SEQUENCE [LARGE SCALE GENOMIC DNA]</scope>
    <source>
        <strain evidence="8">NE01/NJP1002.9</strain>
        <tissue evidence="8">Muscle</tissue>
    </source>
</reference>
<feature type="transmembrane region" description="Helical" evidence="7">
    <location>
        <begin position="293"/>
        <end position="318"/>
    </location>
</feature>
<feature type="transmembrane region" description="Helical" evidence="7">
    <location>
        <begin position="1136"/>
        <end position="1157"/>
    </location>
</feature>
<dbReference type="GO" id="GO:0035025">
    <property type="term" value="P:positive regulation of Rho protein signal transduction"/>
    <property type="evidence" value="ECO:0007669"/>
    <property type="project" value="TreeGrafter"/>
</dbReference>
<feature type="transmembrane region" description="Helical" evidence="7">
    <location>
        <begin position="1639"/>
        <end position="1671"/>
    </location>
</feature>
<feature type="transmembrane region" description="Helical" evidence="7">
    <location>
        <begin position="1362"/>
        <end position="1378"/>
    </location>
</feature>
<keyword evidence="5" id="KW-0807">Transducer</keyword>
<accession>A0A315UND3</accession>
<evidence type="ECO:0000256" key="4">
    <source>
        <dbReference type="ARBA" id="ARBA00023180"/>
    </source>
</evidence>
<feature type="transmembrane region" description="Helical" evidence="7">
    <location>
        <begin position="930"/>
        <end position="953"/>
    </location>
</feature>
<feature type="transmembrane region" description="Helical" evidence="7">
    <location>
        <begin position="849"/>
        <end position="871"/>
    </location>
</feature>
<feature type="transmembrane region" description="Helical" evidence="7">
    <location>
        <begin position="339"/>
        <end position="364"/>
    </location>
</feature>
<evidence type="ECO:0000256" key="1">
    <source>
        <dbReference type="ARBA" id="ARBA00004141"/>
    </source>
</evidence>
<sequence>MYLYFNTPESNNEVISRTLENLTALRRRPPGLQSCRPQASPQSQQQLPASAASCFSGKLPIGPWKKMGVSLSLDSQQIRYIITDTRSRSRSVCRGLDAACAFAAFCSARAIFLDLLPIGLKIVDGMNDSQVVLHTRQDEEEPFSEPDTAKGDDAPAHAYQLHDDQVAGEAVRVTHGGGGVLPPLLDSVIENQDEEREQEDDVDDDEGVCLSCTMLSQHSNHFDKYGWFVMLKKGMSLGMHIQRSGWTAAVLYVRTTERDEMLANTSSSNDSHPGPQLPVMSYSQCLFTRPSSFIYTAFIGLNVVLFLPLFIFILYYGFKQWWRNRSKSSSSAVNNSDCFTYHMVAMEIVGVTGCVISFGGLYGGEISAVKVGTVLFSFTWYGEGFFQNLTCVEHFLAVLYPIAYLRLKNKVGIRIRNVTIGCVWLLCFVGLGLAAKDNYIIMDSCIIILTVTVTPYCCLSVLWALNHQGTWRESVDQSKQRAFYTVVAILGVLILRLAWSVIWIFNLIRANANCVMMTCEVLFNLPSTLMLMNFSSAQNESAPPLSHLFSSEYLICLSSRPTSTVFFLFVIIYVCLHLPLSVFILHHGLLHWKKHLSSSFSSSSSSWSVSHCDCFTYHLAGVELIGITGYILTCFAICMKEFPKVLRSGTLLYSFSWFGEMCFHMFTCTERYLAVVHPIVYLKLRNRRWIRTRNVVAAVVWVLGFLWVILISIRLFMLTYLFLVLFSLVVVSFCNLSVLGELIRPGPGEQGGGRERVDQSKQRAFYTILAILGTLVVRLAWGLFFTVVSLSAGDSDCIIMTIDVWFNLPSSMMKSSSSYNQTEFGPEGFSVYSFLSSYMSCIVSGSTSYIFISYIIITVSLHLPLSLFILYKGLQRLNRRSSSSAAALSHFDCFTCHLASMELIGVIGFVLTFCGVYKKEVSKLLEVGTLVYTFTWFGELFFHLLTCLERYLAVVHPILYLHLRERSWIRIRNVITGCVWLLSLLLVILVSAKLFFIVNFSSLMFSVAVVSFCNFSVLNVLVRPRPGEQAQKADQSKKRAFYTIMAILAALLLRFAFGLYWVIMFALGQNDCVTLTIDGWFNLPCSLVLQILFLHRTEIMSVSVLSPSNDSVLHVSHLPLDIECFISGPSSFMVTAFFISSILLALPLSVVILHHFLQQWRLKSFTSSTTNPSDYFTFHLVIIELIGVLGHFIAIFGIFCHQYQTFLVAFYMFSFTFNGELCFHVLTCVERYLAVVHPVTYLRLRSDRAIRTRTICCIWVICFVELGLLMQEFLNVLNLCILILVLACVFFCSISVLCVLTQPGPGEQKKTMKRISRSKLRAFYTILSILGVLVMRCAWCLSWAVLYIAHQRSNCFLMTYDLWFNLPCILVLPLLFLHRTGKLKMSLIFPSSNDTALVPSVRSNGSSVPFYLYCYVTGSSSLIYFSFLITNICILLPVCTFVLHCGHQRRQLKLLFSSSAALSHSDCFTFHLVAMEMIGLFGCGACAAGIHELDSNLLMVGNFSFALAWFGETFFHVLTCLELYLAAVHPVSYRNRRNESGVRIRNASVGCVWLFCLGGMTLVMSEVFFIVSFCLLVLSLAVVAFCSVSVLCVLVHPGPGETSKDKEKMDQTKQRAFNMIAIILGVLLLRFSFNIAWEVVYLSVGIKGCVIMTSCTWFNIPCSLVLPLLFLHRAGRLACSKSNLGLMMKPENKRGRTKLLGRQNQKMDSHIPHFVSSSTFSELSFIKVNKLLPDLSSSRARTVMMV</sequence>
<feature type="transmembrane region" description="Helical" evidence="7">
    <location>
        <begin position="1570"/>
        <end position="1595"/>
    </location>
</feature>
<keyword evidence="7" id="KW-1133">Transmembrane helix</keyword>
<dbReference type="Gene3D" id="1.20.1070.10">
    <property type="entry name" value="Rhodopsin 7-helix transmembrane proteins"/>
    <property type="match status" value="3"/>
</dbReference>
<feature type="transmembrane region" description="Helical" evidence="7">
    <location>
        <begin position="764"/>
        <end position="784"/>
    </location>
</feature>
<keyword evidence="7" id="KW-0472">Membrane</keyword>
<feature type="transmembrane region" description="Helical" evidence="7">
    <location>
        <begin position="1276"/>
        <end position="1301"/>
    </location>
</feature>
<feature type="transmembrane region" description="Helical" evidence="7">
    <location>
        <begin position="1322"/>
        <end position="1350"/>
    </location>
</feature>
<feature type="transmembrane region" description="Helical" evidence="7">
    <location>
        <begin position="891"/>
        <end position="918"/>
    </location>
</feature>
<comment type="subcellular location">
    <subcellularLocation>
        <location evidence="1">Membrane</location>
        <topology evidence="1">Multi-pass membrane protein</topology>
    </subcellularLocation>
</comment>
<dbReference type="GO" id="GO:0005886">
    <property type="term" value="C:plasma membrane"/>
    <property type="evidence" value="ECO:0007669"/>
    <property type="project" value="TreeGrafter"/>
</dbReference>
<feature type="transmembrane region" description="Helical" evidence="7">
    <location>
        <begin position="1003"/>
        <end position="1022"/>
    </location>
</feature>
<feature type="transmembrane region" description="Helical" evidence="7">
    <location>
        <begin position="417"/>
        <end position="435"/>
    </location>
</feature>
<feature type="transmembrane region" description="Helical" evidence="7">
    <location>
        <begin position="974"/>
        <end position="997"/>
    </location>
</feature>
<dbReference type="EMBL" id="NHOQ01002911">
    <property type="protein sequence ID" value="PWA13912.1"/>
    <property type="molecule type" value="Genomic_DNA"/>
</dbReference>
<feature type="region of interest" description="Disordered" evidence="6">
    <location>
        <begin position="135"/>
        <end position="155"/>
    </location>
</feature>
<feature type="transmembrane region" description="Helical" evidence="7">
    <location>
        <begin position="1503"/>
        <end position="1525"/>
    </location>
</feature>
<proteinExistence type="predicted"/>
<feature type="transmembrane region" description="Helical" evidence="7">
    <location>
        <begin position="1616"/>
        <end position="1633"/>
    </location>
</feature>
<keyword evidence="9" id="KW-1185">Reference proteome</keyword>
<dbReference type="PANTHER" id="PTHR24232:SF41">
    <property type="entry name" value="LYSOPHOSPHATIDIC ACID RECEPTOR 4"/>
    <property type="match status" value="1"/>
</dbReference>
<organism evidence="8 9">
    <name type="scientific">Gambusia affinis</name>
    <name type="common">Western mosquitofish</name>
    <name type="synonym">Heterandria affinis</name>
    <dbReference type="NCBI Taxonomy" id="33528"/>
    <lineage>
        <taxon>Eukaryota</taxon>
        <taxon>Metazoa</taxon>
        <taxon>Chordata</taxon>
        <taxon>Craniata</taxon>
        <taxon>Vertebrata</taxon>
        <taxon>Euteleostomi</taxon>
        <taxon>Actinopterygii</taxon>
        <taxon>Neopterygii</taxon>
        <taxon>Teleostei</taxon>
        <taxon>Neoteleostei</taxon>
        <taxon>Acanthomorphata</taxon>
        <taxon>Ovalentaria</taxon>
        <taxon>Atherinomorphae</taxon>
        <taxon>Cyprinodontiformes</taxon>
        <taxon>Poeciliidae</taxon>
        <taxon>Poeciliinae</taxon>
        <taxon>Gambusia</taxon>
    </lineage>
</organism>
<evidence type="ECO:0000256" key="7">
    <source>
        <dbReference type="SAM" id="Phobius"/>
    </source>
</evidence>
<comment type="caution">
    <text evidence="8">The sequence shown here is derived from an EMBL/GenBank/DDBJ whole genome shotgun (WGS) entry which is preliminary data.</text>
</comment>
<keyword evidence="7" id="KW-0812">Transmembrane</keyword>
<evidence type="ECO:0000256" key="3">
    <source>
        <dbReference type="ARBA" id="ARBA00023170"/>
    </source>
</evidence>
<feature type="transmembrane region" description="Helical" evidence="7">
    <location>
        <begin position="722"/>
        <end position="743"/>
    </location>
</feature>
<gene>
    <name evidence="8" type="ORF">CCH79_00018528</name>
</gene>
<keyword evidence="4" id="KW-0325">Glycoprotein</keyword>
<dbReference type="PANTHER" id="PTHR24232">
    <property type="entry name" value="G-PROTEIN COUPLED RECEPTOR"/>
    <property type="match status" value="1"/>
</dbReference>
<dbReference type="Proteomes" id="UP000250572">
    <property type="component" value="Unassembled WGS sequence"/>
</dbReference>
<feature type="transmembrane region" description="Helical" evidence="7">
    <location>
        <begin position="1042"/>
        <end position="1063"/>
    </location>
</feature>
<evidence type="ECO:0000256" key="6">
    <source>
        <dbReference type="SAM" id="MobiDB-lite"/>
    </source>
</evidence>
<dbReference type="SUPFAM" id="SSF81321">
    <property type="entry name" value="Family A G protein-coupled receptor-like"/>
    <property type="match status" value="2"/>
</dbReference>
<evidence type="ECO:0000256" key="5">
    <source>
        <dbReference type="ARBA" id="ARBA00023224"/>
    </source>
</evidence>
<feature type="transmembrane region" description="Helical" evidence="7">
    <location>
        <begin position="486"/>
        <end position="508"/>
    </location>
</feature>
<dbReference type="GO" id="GO:0070915">
    <property type="term" value="F:lysophosphatidic acid receptor activity"/>
    <property type="evidence" value="ECO:0007669"/>
    <property type="project" value="TreeGrafter"/>
</dbReference>
<keyword evidence="3" id="KW-0675">Receptor</keyword>
<feature type="transmembrane region" description="Helical" evidence="7">
    <location>
        <begin position="565"/>
        <end position="585"/>
    </location>
</feature>
<feature type="transmembrane region" description="Helical" evidence="7">
    <location>
        <begin position="1422"/>
        <end position="1446"/>
    </location>
</feature>